<name>A0ABP3JVV9_9SPHN</name>
<sequence length="171" mass="18151">MLLSFALSSLGSFAGAAEAGEQPSTEPGLKSQISTMSALQLATLSNPNGQSSYSTALRNRLTNEQAFVLEQIGMIFTNGQPTLNAVILAPNGTATSAQVAVAKLPTLNSIAFISPSNDREVSKEHRFSNAVVKEGKLALAICGVRQPDYDLCPMSLRDPEPLKCNLDGRRN</sequence>
<feature type="chain" id="PRO_5046966383" evidence="1">
    <location>
        <begin position="20"/>
        <end position="171"/>
    </location>
</feature>
<proteinExistence type="predicted"/>
<evidence type="ECO:0000313" key="2">
    <source>
        <dbReference type="EMBL" id="GAA0465329.1"/>
    </source>
</evidence>
<reference evidence="3" key="1">
    <citation type="journal article" date="2019" name="Int. J. Syst. Evol. Microbiol.">
        <title>The Global Catalogue of Microorganisms (GCM) 10K type strain sequencing project: providing services to taxonomists for standard genome sequencing and annotation.</title>
        <authorList>
            <consortium name="The Broad Institute Genomics Platform"/>
            <consortium name="The Broad Institute Genome Sequencing Center for Infectious Disease"/>
            <person name="Wu L."/>
            <person name="Ma J."/>
        </authorList>
    </citation>
    <scope>NUCLEOTIDE SEQUENCE [LARGE SCALE GENOMIC DNA]</scope>
    <source>
        <strain evidence="3">JCM 14162</strain>
    </source>
</reference>
<evidence type="ECO:0000313" key="3">
    <source>
        <dbReference type="Proteomes" id="UP001500713"/>
    </source>
</evidence>
<evidence type="ECO:0000256" key="1">
    <source>
        <dbReference type="SAM" id="SignalP"/>
    </source>
</evidence>
<dbReference type="Proteomes" id="UP001500713">
    <property type="component" value="Unassembled WGS sequence"/>
</dbReference>
<comment type="caution">
    <text evidence="2">The sequence shown here is derived from an EMBL/GenBank/DDBJ whole genome shotgun (WGS) entry which is preliminary data.</text>
</comment>
<gene>
    <name evidence="2" type="ORF">GCM10009096_02380</name>
</gene>
<organism evidence="2 3">
    <name type="scientific">Parasphingorhabdus litoris</name>
    <dbReference type="NCBI Taxonomy" id="394733"/>
    <lineage>
        <taxon>Bacteria</taxon>
        <taxon>Pseudomonadati</taxon>
        <taxon>Pseudomonadota</taxon>
        <taxon>Alphaproteobacteria</taxon>
        <taxon>Sphingomonadales</taxon>
        <taxon>Sphingomonadaceae</taxon>
        <taxon>Parasphingorhabdus</taxon>
    </lineage>
</organism>
<feature type="signal peptide" evidence="1">
    <location>
        <begin position="1"/>
        <end position="19"/>
    </location>
</feature>
<dbReference type="RefSeq" id="WP_229954208.1">
    <property type="nucleotide sequence ID" value="NZ_BAAAEM010000002.1"/>
</dbReference>
<keyword evidence="3" id="KW-1185">Reference proteome</keyword>
<keyword evidence="1" id="KW-0732">Signal</keyword>
<dbReference type="EMBL" id="BAAAEM010000002">
    <property type="protein sequence ID" value="GAA0465329.1"/>
    <property type="molecule type" value="Genomic_DNA"/>
</dbReference>
<accession>A0ABP3JVV9</accession>
<protein>
    <submittedName>
        <fullName evidence="2">Uncharacterized protein</fullName>
    </submittedName>
</protein>